<feature type="domain" description="TraI-like middle" evidence="4">
    <location>
        <begin position="214"/>
        <end position="307"/>
    </location>
</feature>
<dbReference type="Proteomes" id="UP000248886">
    <property type="component" value="Unassembled WGS sequence"/>
</dbReference>
<evidence type="ECO:0000313" key="5">
    <source>
        <dbReference type="EMBL" id="PZD81835.1"/>
    </source>
</evidence>
<feature type="compositionally biased region" description="Basic and acidic residues" evidence="1">
    <location>
        <begin position="636"/>
        <end position="645"/>
    </location>
</feature>
<evidence type="ECO:0000259" key="4">
    <source>
        <dbReference type="Pfam" id="PF22863"/>
    </source>
</evidence>
<dbReference type="Pfam" id="PF18821">
    <property type="entry name" value="LPD7"/>
    <property type="match status" value="1"/>
</dbReference>
<feature type="region of interest" description="Disordered" evidence="1">
    <location>
        <begin position="610"/>
        <end position="645"/>
    </location>
</feature>
<feature type="compositionally biased region" description="Gly residues" evidence="1">
    <location>
        <begin position="350"/>
        <end position="360"/>
    </location>
</feature>
<protein>
    <submittedName>
        <fullName evidence="5">Relaxase/mobilization nuclease</fullName>
    </submittedName>
</protein>
<sequence length="645" mass="72401">MLGKVGKSRSGAKAPGKSQFGDLVRYISREADGKGREVDRGEMGVLNIDAGTDTDDLDQAIELMDAVAEKALRKGKFKGDPVYHLILSWQEGDKPTPKQVEESVKYTLKALGMEECQAVWAIHHDTDNDHVHIAVNRVHPEKGIVMGPPRRDYHVIDKSMRELELIHAFRRDNGPYVTLDTDNGPEIVRMSRKERAEKGLLKGGDEIGPHTTQAAKAAERSQGALSFQEWAQGEPANALLKALENPDAAWKDLHEALAPYGMVIQTKGTGMVAVTELENGRVLACPISKLDRNFTKMRLEQRLGVFIPPSPSSSQNPATTAVRRTTYEEFLHQAQSGHQQDGPAPHDGVAPGGDAPGRGDNGQRARRRAERQRARENLHKRYQADQQAIKDSRRDARKALLVRQKAQRDAQRQDHKNRKPLFIARKVSTGMTRQMAASLWAFDAAREKEALQKQHLKERHLLPRTMVWRDWLEQQAAPPIEDEAAKAALRGIRYRERRESNREKNGFEGEELEAMQPILVGLHHEIDHRRQLIHYRDAQGRDLFTDTGPRIDVHDRAESTVEAALRIAAQKYGAVDITGSAAFREQAARAAARLGIQVRDADLQRVWQLEREATQPKQPQRAVGMGKKGGTGHPTPQRERSNKER</sequence>
<evidence type="ECO:0000313" key="6">
    <source>
        <dbReference type="Proteomes" id="UP000248886"/>
    </source>
</evidence>
<dbReference type="RefSeq" id="WP_054608785.1">
    <property type="nucleotide sequence ID" value="NZ_AP025160.1"/>
</dbReference>
<feature type="compositionally biased region" description="Basic and acidic residues" evidence="1">
    <location>
        <begin position="371"/>
        <end position="392"/>
    </location>
</feature>
<dbReference type="InterPro" id="IPR040677">
    <property type="entry name" value="LPD7"/>
</dbReference>
<comment type="caution">
    <text evidence="5">The sequence shown here is derived from an EMBL/GenBank/DDBJ whole genome shotgun (WGS) entry which is preliminary data.</text>
</comment>
<dbReference type="Pfam" id="PF22863">
    <property type="entry name" value="TraI_middle"/>
    <property type="match status" value="1"/>
</dbReference>
<feature type="domain" description="MobA/VirD2-like nuclease" evidence="2">
    <location>
        <begin position="49"/>
        <end position="166"/>
    </location>
</feature>
<name>A0A2W1KHD5_ACIFR</name>
<feature type="region of interest" description="Disordered" evidence="1">
    <location>
        <begin position="333"/>
        <end position="392"/>
    </location>
</feature>
<dbReference type="EMBL" id="QKQP01000001">
    <property type="protein sequence ID" value="PZD81835.1"/>
    <property type="molecule type" value="Genomic_DNA"/>
</dbReference>
<organism evidence="5 6">
    <name type="scientific">Acidithiobacillus ferrooxidans</name>
    <name type="common">Thiobacillus ferrooxidans</name>
    <dbReference type="NCBI Taxonomy" id="920"/>
    <lineage>
        <taxon>Bacteria</taxon>
        <taxon>Pseudomonadati</taxon>
        <taxon>Pseudomonadota</taxon>
        <taxon>Acidithiobacillia</taxon>
        <taxon>Acidithiobacillales</taxon>
        <taxon>Acidithiobacillaceae</taxon>
        <taxon>Acidithiobacillus</taxon>
    </lineage>
</organism>
<feature type="domain" description="Large polyvalent protein-associated" evidence="3">
    <location>
        <begin position="524"/>
        <end position="610"/>
    </location>
</feature>
<dbReference type="InterPro" id="IPR005094">
    <property type="entry name" value="Endonuclease_MobA/VirD2"/>
</dbReference>
<gene>
    <name evidence="5" type="ORF">DN052_01810</name>
</gene>
<evidence type="ECO:0000259" key="2">
    <source>
        <dbReference type="Pfam" id="PF03432"/>
    </source>
</evidence>
<dbReference type="Pfam" id="PF03432">
    <property type="entry name" value="Relaxase"/>
    <property type="match status" value="1"/>
</dbReference>
<dbReference type="InterPro" id="IPR054462">
    <property type="entry name" value="TraI_M"/>
</dbReference>
<dbReference type="AlphaFoldDB" id="A0A2W1KHD5"/>
<dbReference type="OrthoDB" id="279005at2"/>
<evidence type="ECO:0000256" key="1">
    <source>
        <dbReference type="SAM" id="MobiDB-lite"/>
    </source>
</evidence>
<proteinExistence type="predicted"/>
<dbReference type="InterPro" id="IPR049751">
    <property type="entry name" value="TraI/MobA_relaxases"/>
</dbReference>
<evidence type="ECO:0000259" key="3">
    <source>
        <dbReference type="Pfam" id="PF18821"/>
    </source>
</evidence>
<dbReference type="NCBIfam" id="NF041893">
    <property type="entry name" value="TraI_MobP_relax"/>
    <property type="match status" value="1"/>
</dbReference>
<accession>A0A2W1KHD5</accession>
<reference evidence="5 6" key="1">
    <citation type="submission" date="2018-06" db="EMBL/GenBank/DDBJ databases">
        <title>Draft sequence of Acidithiobacillus ferrooxidans CCM 4253.</title>
        <authorList>
            <person name="Moya-Beltran A."/>
            <person name="Castro M."/>
            <person name="Covarrubias P.C."/>
            <person name="Issotta F."/>
            <person name="Janiczek O."/>
            <person name="Mandl M."/>
            <person name="Kucera J."/>
            <person name="Quatrini R."/>
        </authorList>
    </citation>
    <scope>NUCLEOTIDE SEQUENCE [LARGE SCALE GENOMIC DNA]</scope>
    <source>
        <strain evidence="5 6">CCM 4253</strain>
    </source>
</reference>